<protein>
    <recommendedName>
        <fullName evidence="3">Glycosyltransferase subfamily 4-like N-terminal domain-containing protein</fullName>
    </recommendedName>
</protein>
<sequence>MLIGLAGLQLGGCQINAVDLARELRRLGHDVSLFAVADDSVELTILPYAEAAGFSVVTLPVRPGLRDSAREIAALADARDADVVHVFAPWLARPLGVAAAGWSRRAAVETNWNMVNAFWGSPRVPLVVGTGAMRDEAQQRRRAAVHLMEPPVDQETDRPDPAQGAAFRAQHGVAPDDFLAVVVSRLDREMKAEGILLTIDALERTAGRDLRLAVVGDGDATRMIADAADRANARLGRKAVLLTGALLDPHPAYAAADVVLGMGGAAIRGLAHGKPVVVLGERGFFLPYDVKHVRHFRREGFYGIGGPLRPADELARLLESLSADDLRRARMARFGLEDVDRRFGLGAATRSLVDIYRAALDAVPGRLPRSVAARRIIARDAAASLRARVSRRSS</sequence>
<keyword evidence="1" id="KW-0328">Glycosyltransferase</keyword>
<evidence type="ECO:0000313" key="5">
    <source>
        <dbReference type="Proteomes" id="UP001500571"/>
    </source>
</evidence>
<dbReference type="CDD" id="cd03801">
    <property type="entry name" value="GT4_PimA-like"/>
    <property type="match status" value="1"/>
</dbReference>
<evidence type="ECO:0000313" key="4">
    <source>
        <dbReference type="EMBL" id="GAA1969382.1"/>
    </source>
</evidence>
<evidence type="ECO:0000256" key="1">
    <source>
        <dbReference type="ARBA" id="ARBA00022676"/>
    </source>
</evidence>
<gene>
    <name evidence="4" type="ORF">GCM10009798_32450</name>
</gene>
<dbReference type="EMBL" id="BAAAPB010000004">
    <property type="protein sequence ID" value="GAA1969382.1"/>
    <property type="molecule type" value="Genomic_DNA"/>
</dbReference>
<dbReference type="Proteomes" id="UP001500571">
    <property type="component" value="Unassembled WGS sequence"/>
</dbReference>
<dbReference type="InterPro" id="IPR050194">
    <property type="entry name" value="Glycosyltransferase_grp1"/>
</dbReference>
<accession>A0ABN2RHV2</accession>
<keyword evidence="5" id="KW-1185">Reference proteome</keyword>
<evidence type="ECO:0000256" key="2">
    <source>
        <dbReference type="ARBA" id="ARBA00022679"/>
    </source>
</evidence>
<dbReference type="PANTHER" id="PTHR45947">
    <property type="entry name" value="SULFOQUINOVOSYL TRANSFERASE SQD2"/>
    <property type="match status" value="1"/>
</dbReference>
<dbReference type="Pfam" id="PF13439">
    <property type="entry name" value="Glyco_transf_4"/>
    <property type="match status" value="1"/>
</dbReference>
<dbReference type="RefSeq" id="WP_344046560.1">
    <property type="nucleotide sequence ID" value="NZ_BAAAPB010000004.1"/>
</dbReference>
<evidence type="ECO:0000259" key="3">
    <source>
        <dbReference type="Pfam" id="PF13439"/>
    </source>
</evidence>
<dbReference type="Gene3D" id="3.40.50.2000">
    <property type="entry name" value="Glycogen Phosphorylase B"/>
    <property type="match status" value="2"/>
</dbReference>
<dbReference type="Pfam" id="PF13692">
    <property type="entry name" value="Glyco_trans_1_4"/>
    <property type="match status" value="1"/>
</dbReference>
<feature type="domain" description="Glycosyltransferase subfamily 4-like N-terminal" evidence="3">
    <location>
        <begin position="11"/>
        <end position="111"/>
    </location>
</feature>
<dbReference type="SUPFAM" id="SSF53756">
    <property type="entry name" value="UDP-Glycosyltransferase/glycogen phosphorylase"/>
    <property type="match status" value="1"/>
</dbReference>
<dbReference type="PANTHER" id="PTHR45947:SF3">
    <property type="entry name" value="SULFOQUINOVOSYL TRANSFERASE SQD2"/>
    <property type="match status" value="1"/>
</dbReference>
<comment type="caution">
    <text evidence="4">The sequence shown here is derived from an EMBL/GenBank/DDBJ whole genome shotgun (WGS) entry which is preliminary data.</text>
</comment>
<keyword evidence="2" id="KW-0808">Transferase</keyword>
<dbReference type="InterPro" id="IPR028098">
    <property type="entry name" value="Glyco_trans_4-like_N"/>
</dbReference>
<name>A0ABN2RHV2_9ACTN</name>
<reference evidence="4 5" key="1">
    <citation type="journal article" date="2019" name="Int. J. Syst. Evol. Microbiol.">
        <title>The Global Catalogue of Microorganisms (GCM) 10K type strain sequencing project: providing services to taxonomists for standard genome sequencing and annotation.</title>
        <authorList>
            <consortium name="The Broad Institute Genomics Platform"/>
            <consortium name="The Broad Institute Genome Sequencing Center for Infectious Disease"/>
            <person name="Wu L."/>
            <person name="Ma J."/>
        </authorList>
    </citation>
    <scope>NUCLEOTIDE SEQUENCE [LARGE SCALE GENOMIC DNA]</scope>
    <source>
        <strain evidence="4 5">JCM 15309</strain>
    </source>
</reference>
<proteinExistence type="predicted"/>
<organism evidence="4 5">
    <name type="scientific">Nocardioides panacihumi</name>
    <dbReference type="NCBI Taxonomy" id="400774"/>
    <lineage>
        <taxon>Bacteria</taxon>
        <taxon>Bacillati</taxon>
        <taxon>Actinomycetota</taxon>
        <taxon>Actinomycetes</taxon>
        <taxon>Propionibacteriales</taxon>
        <taxon>Nocardioidaceae</taxon>
        <taxon>Nocardioides</taxon>
    </lineage>
</organism>